<comment type="caution">
    <text evidence="3">The sequence shown here is derived from an EMBL/GenBank/DDBJ whole genome shotgun (WGS) entry which is preliminary data.</text>
</comment>
<proteinExistence type="predicted"/>
<name>A0AAV0CL34_9ASTE</name>
<evidence type="ECO:0000313" key="4">
    <source>
        <dbReference type="Proteomes" id="UP001152523"/>
    </source>
</evidence>
<dbReference type="EMBL" id="CAMAPF010000015">
    <property type="protein sequence ID" value="CAH9069035.1"/>
    <property type="molecule type" value="Genomic_DNA"/>
</dbReference>
<evidence type="ECO:0000256" key="1">
    <source>
        <dbReference type="SAM" id="SignalP"/>
    </source>
</evidence>
<organism evidence="3 4">
    <name type="scientific">Cuscuta epithymum</name>
    <dbReference type="NCBI Taxonomy" id="186058"/>
    <lineage>
        <taxon>Eukaryota</taxon>
        <taxon>Viridiplantae</taxon>
        <taxon>Streptophyta</taxon>
        <taxon>Embryophyta</taxon>
        <taxon>Tracheophyta</taxon>
        <taxon>Spermatophyta</taxon>
        <taxon>Magnoliopsida</taxon>
        <taxon>eudicotyledons</taxon>
        <taxon>Gunneridae</taxon>
        <taxon>Pentapetalae</taxon>
        <taxon>asterids</taxon>
        <taxon>lamiids</taxon>
        <taxon>Solanales</taxon>
        <taxon>Convolvulaceae</taxon>
        <taxon>Cuscuteae</taxon>
        <taxon>Cuscuta</taxon>
        <taxon>Cuscuta subgen. Cuscuta</taxon>
    </lineage>
</organism>
<dbReference type="Proteomes" id="UP001152523">
    <property type="component" value="Unassembled WGS sequence"/>
</dbReference>
<feature type="signal peptide" evidence="1">
    <location>
        <begin position="1"/>
        <end position="15"/>
    </location>
</feature>
<evidence type="ECO:0000313" key="3">
    <source>
        <dbReference type="EMBL" id="CAH9079945.1"/>
    </source>
</evidence>
<feature type="chain" id="PRO_5044713300" evidence="1">
    <location>
        <begin position="16"/>
        <end position="104"/>
    </location>
</feature>
<accession>A0AAV0CL34</accession>
<evidence type="ECO:0000313" key="2">
    <source>
        <dbReference type="EMBL" id="CAH9069035.1"/>
    </source>
</evidence>
<keyword evidence="4" id="KW-1185">Reference proteome</keyword>
<gene>
    <name evidence="2" type="ORF">CEPIT_LOCUS2958</name>
    <name evidence="3" type="ORF">CEPIT_LOCUS7097</name>
</gene>
<reference evidence="3" key="1">
    <citation type="submission" date="2022-07" db="EMBL/GenBank/DDBJ databases">
        <authorList>
            <person name="Macas J."/>
            <person name="Novak P."/>
            <person name="Neumann P."/>
        </authorList>
    </citation>
    <scope>NUCLEOTIDE SEQUENCE</scope>
</reference>
<sequence>MISLLFSGLHCLAISQIFHFPLVRNHTETITGEFTHKNNNKNYAKQEYVCKVPLQFKEFNRESSSNPVVGLFSRLLPDFLSREEAFEAIDLNKVPLQFFIKVLL</sequence>
<keyword evidence="1" id="KW-0732">Signal</keyword>
<protein>
    <submittedName>
        <fullName evidence="3">Uncharacterized protein</fullName>
    </submittedName>
</protein>
<dbReference type="EMBL" id="CAMAPF010000034">
    <property type="protein sequence ID" value="CAH9079945.1"/>
    <property type="molecule type" value="Genomic_DNA"/>
</dbReference>
<dbReference type="AlphaFoldDB" id="A0AAV0CL34"/>